<dbReference type="InterPro" id="IPR012951">
    <property type="entry name" value="BBE"/>
</dbReference>
<dbReference type="PROSITE" id="PS51387">
    <property type="entry name" value="FAD_PCMH"/>
    <property type="match status" value="1"/>
</dbReference>
<dbReference type="SUPFAM" id="SSF56176">
    <property type="entry name" value="FAD-binding/transporter-associated domain-like"/>
    <property type="match status" value="1"/>
</dbReference>
<dbReference type="InterPro" id="IPR006094">
    <property type="entry name" value="Oxid_FAD_bind_N"/>
</dbReference>
<comment type="cofactor">
    <cofactor evidence="1">
        <name>FAD</name>
        <dbReference type="ChEBI" id="CHEBI:57692"/>
    </cofactor>
</comment>
<accession>A0ABV7CG51</accession>
<dbReference type="PANTHER" id="PTHR42973">
    <property type="entry name" value="BINDING OXIDOREDUCTASE, PUTATIVE (AFU_ORTHOLOGUE AFUA_1G17690)-RELATED"/>
    <property type="match status" value="1"/>
</dbReference>
<evidence type="ECO:0000256" key="4">
    <source>
        <dbReference type="ARBA" id="ARBA00022827"/>
    </source>
</evidence>
<evidence type="ECO:0000256" key="1">
    <source>
        <dbReference type="ARBA" id="ARBA00001974"/>
    </source>
</evidence>
<evidence type="ECO:0000256" key="3">
    <source>
        <dbReference type="ARBA" id="ARBA00022630"/>
    </source>
</evidence>
<evidence type="ECO:0000313" key="8">
    <source>
        <dbReference type="Proteomes" id="UP001595453"/>
    </source>
</evidence>
<dbReference type="PANTHER" id="PTHR42973:SF39">
    <property type="entry name" value="FAD-BINDING PCMH-TYPE DOMAIN-CONTAINING PROTEIN"/>
    <property type="match status" value="1"/>
</dbReference>
<keyword evidence="8" id="KW-1185">Reference proteome</keyword>
<dbReference type="RefSeq" id="WP_377120888.1">
    <property type="nucleotide sequence ID" value="NZ_JBHRSD010000006.1"/>
</dbReference>
<keyword evidence="4" id="KW-0274">FAD</keyword>
<evidence type="ECO:0000256" key="2">
    <source>
        <dbReference type="ARBA" id="ARBA00005466"/>
    </source>
</evidence>
<gene>
    <name evidence="7" type="ORF">ACFOEE_03310</name>
</gene>
<dbReference type="Pfam" id="PF01565">
    <property type="entry name" value="FAD_binding_4"/>
    <property type="match status" value="1"/>
</dbReference>
<proteinExistence type="inferred from homology"/>
<comment type="similarity">
    <text evidence="2">Belongs to the oxygen-dependent FAD-linked oxidoreductase family.</text>
</comment>
<reference evidence="8" key="1">
    <citation type="journal article" date="2019" name="Int. J. Syst. Evol. Microbiol.">
        <title>The Global Catalogue of Microorganisms (GCM) 10K type strain sequencing project: providing services to taxonomists for standard genome sequencing and annotation.</title>
        <authorList>
            <consortium name="The Broad Institute Genomics Platform"/>
            <consortium name="The Broad Institute Genome Sequencing Center for Infectious Disease"/>
            <person name="Wu L."/>
            <person name="Ma J."/>
        </authorList>
    </citation>
    <scope>NUCLEOTIDE SEQUENCE [LARGE SCALE GENOMIC DNA]</scope>
    <source>
        <strain evidence="8">KCTC 42730</strain>
    </source>
</reference>
<evidence type="ECO:0000313" key="7">
    <source>
        <dbReference type="EMBL" id="MFC3031551.1"/>
    </source>
</evidence>
<dbReference type="Gene3D" id="3.30.465.10">
    <property type="match status" value="1"/>
</dbReference>
<evidence type="ECO:0000256" key="5">
    <source>
        <dbReference type="ARBA" id="ARBA00023002"/>
    </source>
</evidence>
<keyword evidence="3" id="KW-0285">Flavoprotein</keyword>
<dbReference type="EMBL" id="JBHRSD010000006">
    <property type="protein sequence ID" value="MFC3031551.1"/>
    <property type="molecule type" value="Genomic_DNA"/>
</dbReference>
<evidence type="ECO:0000259" key="6">
    <source>
        <dbReference type="PROSITE" id="PS51387"/>
    </source>
</evidence>
<organism evidence="7 8">
    <name type="scientific">Pseudoalteromonas fenneropenaei</name>
    <dbReference type="NCBI Taxonomy" id="1737459"/>
    <lineage>
        <taxon>Bacteria</taxon>
        <taxon>Pseudomonadati</taxon>
        <taxon>Pseudomonadota</taxon>
        <taxon>Gammaproteobacteria</taxon>
        <taxon>Alteromonadales</taxon>
        <taxon>Pseudoalteromonadaceae</taxon>
        <taxon>Pseudoalteromonas</taxon>
    </lineage>
</organism>
<dbReference type="InterPro" id="IPR016169">
    <property type="entry name" value="FAD-bd_PCMH_sub2"/>
</dbReference>
<dbReference type="Proteomes" id="UP001595453">
    <property type="component" value="Unassembled WGS sequence"/>
</dbReference>
<dbReference type="InterPro" id="IPR050416">
    <property type="entry name" value="FAD-linked_Oxidoreductase"/>
</dbReference>
<dbReference type="InterPro" id="IPR016166">
    <property type="entry name" value="FAD-bd_PCMH"/>
</dbReference>
<comment type="caution">
    <text evidence="7">The sequence shown here is derived from an EMBL/GenBank/DDBJ whole genome shotgun (WGS) entry which is preliminary data.</text>
</comment>
<keyword evidence="5" id="KW-0560">Oxidoreductase</keyword>
<dbReference type="InterPro" id="IPR036318">
    <property type="entry name" value="FAD-bd_PCMH-like_sf"/>
</dbReference>
<dbReference type="Gene3D" id="3.40.462.20">
    <property type="match status" value="1"/>
</dbReference>
<dbReference type="Pfam" id="PF08031">
    <property type="entry name" value="BBE"/>
    <property type="match status" value="1"/>
</dbReference>
<sequence length="573" mass="64658">MTDIYHFDETQDPHEQYLQIQALMAQYANNTQRFIAELLQLEIPITRILSPEHAQASETPGLTAYQAQTLIFNTRLRYNPAVIVMCTSTEDVQKVYRTATAYNLLVRVRSGGHDHEGECSGTDAVLIDLSGLKQYDVKKQLSDCGKTEYIAHIGSGYRFYQLVPKLASHQPELTIPHGTCATVGLAGYIQGGGWGPWTRIKGMCCEYLVGATVVLGNGDVITATEHNEHKALLWALRGGGAPSYGIVTEFQVKAFELPNEIHRFEIEWNQPGQTTYREKSVTVLSNWQSTIADTSTAQLVGTNLKINGLPSDQVPTLEAVTRLEHHSIMYGYWQGSESSLTQFVARYLPNGKLTVHGKEDKKNYSMLIGNWDRNSLHQVMQRKPKMLLGTPLLGGQPFKPDYDAPAPHKITSKLVNKNGLCDQGKLQLLQTLTSPLIGKCDEDLGLFCYVTLGAITGPYYQENPNGDSELGVAFPYQDCQYTIQYQTWWNELVTFKQEGQNNLVYQYTNRAMDWIEVCRDTPINNTYGAFISFKDASIPTQTYFQQNYQKLVEIKLEYSKDKYNHLRTRKTII</sequence>
<protein>
    <submittedName>
        <fullName evidence="7">FAD-binding protein</fullName>
    </submittedName>
</protein>
<feature type="domain" description="FAD-binding PCMH-type" evidence="6">
    <location>
        <begin position="76"/>
        <end position="257"/>
    </location>
</feature>
<name>A0ABV7CG51_9GAMM</name>